<dbReference type="SUPFAM" id="SSF52402">
    <property type="entry name" value="Adenine nucleotide alpha hydrolases-like"/>
    <property type="match status" value="1"/>
</dbReference>
<evidence type="ECO:0000313" key="4">
    <source>
        <dbReference type="Proteomes" id="UP000433101"/>
    </source>
</evidence>
<keyword evidence="4" id="KW-1185">Reference proteome</keyword>
<comment type="similarity">
    <text evidence="1">Belongs to the universal stress protein A family.</text>
</comment>
<comment type="caution">
    <text evidence="3">The sequence shown here is derived from an EMBL/GenBank/DDBJ whole genome shotgun (WGS) entry which is preliminary data.</text>
</comment>
<dbReference type="InterPro" id="IPR014729">
    <property type="entry name" value="Rossmann-like_a/b/a_fold"/>
</dbReference>
<evidence type="ECO:0000313" key="3">
    <source>
        <dbReference type="EMBL" id="MXN66288.1"/>
    </source>
</evidence>
<dbReference type="CDD" id="cd00293">
    <property type="entry name" value="USP-like"/>
    <property type="match status" value="1"/>
</dbReference>
<dbReference type="Proteomes" id="UP000433101">
    <property type="component" value="Unassembled WGS sequence"/>
</dbReference>
<feature type="domain" description="UspA" evidence="2">
    <location>
        <begin position="1"/>
        <end position="140"/>
    </location>
</feature>
<dbReference type="RefSeq" id="WP_160776531.1">
    <property type="nucleotide sequence ID" value="NZ_WUMV01000007.1"/>
</dbReference>
<dbReference type="Pfam" id="PF00582">
    <property type="entry name" value="Usp"/>
    <property type="match status" value="1"/>
</dbReference>
<dbReference type="AlphaFoldDB" id="A0A7X3LWE4"/>
<dbReference type="PRINTS" id="PR01438">
    <property type="entry name" value="UNVRSLSTRESS"/>
</dbReference>
<name>A0A7X3LWE4_9HYPH</name>
<dbReference type="Gene3D" id="3.40.50.620">
    <property type="entry name" value="HUPs"/>
    <property type="match status" value="1"/>
</dbReference>
<protein>
    <submittedName>
        <fullName evidence="3">Universal stress protein</fullName>
    </submittedName>
</protein>
<sequence length="141" mass="15808">MYKAVLLPVDLDHESSWKKALPVALKITETFGAELHVITVVQDIRSSMVSQYFPSDFEEKAVRKAADTLNDFVKDKISGITVHEHVAVGRVFRAIMECADENGCDLIVMASHRPEMTDYLIGPTAEHVTRHTDKSVLIVRD</sequence>
<dbReference type="InterPro" id="IPR006015">
    <property type="entry name" value="Universal_stress_UspA"/>
</dbReference>
<dbReference type="PANTHER" id="PTHR46268">
    <property type="entry name" value="STRESS RESPONSE PROTEIN NHAX"/>
    <property type="match status" value="1"/>
</dbReference>
<reference evidence="3 4" key="1">
    <citation type="submission" date="2019-12" db="EMBL/GenBank/DDBJ databases">
        <authorList>
            <person name="Li M."/>
        </authorList>
    </citation>
    <scope>NUCLEOTIDE SEQUENCE [LARGE SCALE GENOMIC DNA]</scope>
    <source>
        <strain evidence="3 4">GBMRC 2046</strain>
    </source>
</reference>
<accession>A0A7X3LWE4</accession>
<evidence type="ECO:0000256" key="1">
    <source>
        <dbReference type="ARBA" id="ARBA00008791"/>
    </source>
</evidence>
<dbReference type="EMBL" id="WUMV01000007">
    <property type="protein sequence ID" value="MXN66288.1"/>
    <property type="molecule type" value="Genomic_DNA"/>
</dbReference>
<dbReference type="PANTHER" id="PTHR46268:SF6">
    <property type="entry name" value="UNIVERSAL STRESS PROTEIN UP12"/>
    <property type="match status" value="1"/>
</dbReference>
<gene>
    <name evidence="3" type="ORF">GR183_15340</name>
</gene>
<proteinExistence type="inferred from homology"/>
<organism evidence="3 4">
    <name type="scientific">Stappia sediminis</name>
    <dbReference type="NCBI Taxonomy" id="2692190"/>
    <lineage>
        <taxon>Bacteria</taxon>
        <taxon>Pseudomonadati</taxon>
        <taxon>Pseudomonadota</taxon>
        <taxon>Alphaproteobacteria</taxon>
        <taxon>Hyphomicrobiales</taxon>
        <taxon>Stappiaceae</taxon>
        <taxon>Stappia</taxon>
    </lineage>
</organism>
<evidence type="ECO:0000259" key="2">
    <source>
        <dbReference type="Pfam" id="PF00582"/>
    </source>
</evidence>
<dbReference type="InterPro" id="IPR006016">
    <property type="entry name" value="UspA"/>
</dbReference>